<gene>
    <name evidence="8" type="ORF">RchiOBHm_Chr1g0330461</name>
</gene>
<organism evidence="8 9">
    <name type="scientific">Rosa chinensis</name>
    <name type="common">China rose</name>
    <dbReference type="NCBI Taxonomy" id="74649"/>
    <lineage>
        <taxon>Eukaryota</taxon>
        <taxon>Viridiplantae</taxon>
        <taxon>Streptophyta</taxon>
        <taxon>Embryophyta</taxon>
        <taxon>Tracheophyta</taxon>
        <taxon>Spermatophyta</taxon>
        <taxon>Magnoliopsida</taxon>
        <taxon>eudicotyledons</taxon>
        <taxon>Gunneridae</taxon>
        <taxon>Pentapetalae</taxon>
        <taxon>rosids</taxon>
        <taxon>fabids</taxon>
        <taxon>Rosales</taxon>
        <taxon>Rosaceae</taxon>
        <taxon>Rosoideae</taxon>
        <taxon>Rosoideae incertae sedis</taxon>
        <taxon>Rosa</taxon>
    </lineage>
</organism>
<dbReference type="Proteomes" id="UP000238479">
    <property type="component" value="Chromosome 1"/>
</dbReference>
<evidence type="ECO:0000259" key="7">
    <source>
        <dbReference type="Pfam" id="PF00271"/>
    </source>
</evidence>
<proteinExistence type="predicted"/>
<dbReference type="CDD" id="cd18793">
    <property type="entry name" value="SF2_C_SNF"/>
    <property type="match status" value="1"/>
</dbReference>
<dbReference type="InterPro" id="IPR049730">
    <property type="entry name" value="SNF2/RAD54-like_C"/>
</dbReference>
<keyword evidence="9" id="KW-1185">Reference proteome</keyword>
<dbReference type="EC" id="3.6.4.12" evidence="8"/>
<dbReference type="GO" id="GO:0003678">
    <property type="term" value="F:DNA helicase activity"/>
    <property type="evidence" value="ECO:0007669"/>
    <property type="project" value="UniProtKB-EC"/>
</dbReference>
<feature type="domain" description="Helicase C-terminal" evidence="7">
    <location>
        <begin position="17"/>
        <end position="129"/>
    </location>
</feature>
<dbReference type="GO" id="GO:0016787">
    <property type="term" value="F:hydrolase activity"/>
    <property type="evidence" value="ECO:0007669"/>
    <property type="project" value="UniProtKB-KW"/>
</dbReference>
<evidence type="ECO:0000313" key="8">
    <source>
        <dbReference type="EMBL" id="PRQ55966.1"/>
    </source>
</evidence>
<dbReference type="GO" id="GO:0005524">
    <property type="term" value="F:ATP binding"/>
    <property type="evidence" value="ECO:0007669"/>
    <property type="project" value="UniProtKB-KW"/>
</dbReference>
<dbReference type="AlphaFoldDB" id="A0A2P6SBB6"/>
<dbReference type="InterPro" id="IPR027417">
    <property type="entry name" value="P-loop_NTPase"/>
</dbReference>
<name>A0A2P6SBB6_ROSCH</name>
<evidence type="ECO:0000256" key="5">
    <source>
        <dbReference type="ARBA" id="ARBA00022840"/>
    </source>
</evidence>
<dbReference type="SUPFAM" id="SSF52540">
    <property type="entry name" value="P-loop containing nucleoside triphosphate hydrolases"/>
    <property type="match status" value="1"/>
</dbReference>
<dbReference type="Gramene" id="PRQ55966">
    <property type="protein sequence ID" value="PRQ55966"/>
    <property type="gene ID" value="RchiOBHm_Chr1g0330461"/>
</dbReference>
<dbReference type="STRING" id="74649.A0A2P6SBB6"/>
<dbReference type="InterPro" id="IPR001650">
    <property type="entry name" value="Helicase_C-like"/>
</dbReference>
<dbReference type="InterPro" id="IPR044567">
    <property type="entry name" value="CLSY/DRD1"/>
</dbReference>
<dbReference type="GO" id="GO:0080188">
    <property type="term" value="P:gene silencing by siRNA-directed DNA methylation"/>
    <property type="evidence" value="ECO:0007669"/>
    <property type="project" value="InterPro"/>
</dbReference>
<dbReference type="PANTHER" id="PTHR45821">
    <property type="entry name" value="SNF2 DOMAIN-CONTAINING PROTEIN CLASSY 2-RELATED"/>
    <property type="match status" value="1"/>
</dbReference>
<keyword evidence="5" id="KW-0067">ATP-binding</keyword>
<sequence length="208" mass="23465">MDELVDTTDLQEGTKAKFFLNMLSLCESLGEKLLFFSPYLAPLKFLERLTVKTKGWTSGREIFVITGGSKSGNQVWSMKGFNNSPDAKVLFGSIKACREGISLVGALRVIVLDVHLNPSVTRQAIGRAFSPGQKRKVFVYRLVAGDSPEEEDHKTFLQKELIAKLWFEWNEYCGYRDFGVDTVDVKDCADLFLECPVLGEDVKFLYRS</sequence>
<comment type="caution">
    <text evidence="8">The sequence shown here is derived from an EMBL/GenBank/DDBJ whole genome shotgun (WGS) entry which is preliminary data.</text>
</comment>
<protein>
    <submittedName>
        <fullName evidence="8">Putative DNA helicase</fullName>
        <ecNumber evidence="8">3.6.4.12</ecNumber>
    </submittedName>
</protein>
<reference evidence="8 9" key="1">
    <citation type="journal article" date="2018" name="Nat. Genet.">
        <title>The Rosa genome provides new insights in the design of modern roses.</title>
        <authorList>
            <person name="Bendahmane M."/>
        </authorList>
    </citation>
    <scope>NUCLEOTIDE SEQUENCE [LARGE SCALE GENOMIC DNA]</scope>
    <source>
        <strain evidence="9">cv. Old Blush</strain>
    </source>
</reference>
<evidence type="ECO:0000256" key="3">
    <source>
        <dbReference type="ARBA" id="ARBA00022801"/>
    </source>
</evidence>
<dbReference type="EMBL" id="PDCK01000039">
    <property type="protein sequence ID" value="PRQ55966.1"/>
    <property type="molecule type" value="Genomic_DNA"/>
</dbReference>
<dbReference type="Gene3D" id="3.40.50.300">
    <property type="entry name" value="P-loop containing nucleotide triphosphate hydrolases"/>
    <property type="match status" value="1"/>
</dbReference>
<dbReference type="Pfam" id="PF00271">
    <property type="entry name" value="Helicase_C"/>
    <property type="match status" value="1"/>
</dbReference>
<keyword evidence="6" id="KW-0539">Nucleus</keyword>
<dbReference type="PANTHER" id="PTHR45821:SF1">
    <property type="entry name" value="ATP-DEPENDENT HELICASE FAMILY PROTEIN-RELATED"/>
    <property type="match status" value="1"/>
</dbReference>
<keyword evidence="3 8" id="KW-0378">Hydrolase</keyword>
<keyword evidence="4 8" id="KW-0347">Helicase</keyword>
<evidence type="ECO:0000256" key="4">
    <source>
        <dbReference type="ARBA" id="ARBA00022806"/>
    </source>
</evidence>
<accession>A0A2P6SBB6</accession>
<dbReference type="OMA" id="YRRWTLT"/>
<evidence type="ECO:0000313" key="9">
    <source>
        <dbReference type="Proteomes" id="UP000238479"/>
    </source>
</evidence>
<evidence type="ECO:0000256" key="6">
    <source>
        <dbReference type="ARBA" id="ARBA00023242"/>
    </source>
</evidence>
<keyword evidence="2" id="KW-0547">Nucleotide-binding</keyword>
<evidence type="ECO:0000256" key="2">
    <source>
        <dbReference type="ARBA" id="ARBA00022741"/>
    </source>
</evidence>
<dbReference type="GO" id="GO:0005634">
    <property type="term" value="C:nucleus"/>
    <property type="evidence" value="ECO:0007669"/>
    <property type="project" value="UniProtKB-SubCell"/>
</dbReference>
<evidence type="ECO:0000256" key="1">
    <source>
        <dbReference type="ARBA" id="ARBA00004123"/>
    </source>
</evidence>
<comment type="subcellular location">
    <subcellularLocation>
        <location evidence="1">Nucleus</location>
    </subcellularLocation>
</comment>